<reference evidence="3 4" key="1">
    <citation type="submission" date="2018-09" db="EMBL/GenBank/DDBJ databases">
        <title>Phylogeny of the Shewanellaceae, and recommendation for two new genera, Pseudoshewanella and Parashewanella.</title>
        <authorList>
            <person name="Wang G."/>
        </authorList>
    </citation>
    <scope>NUCLEOTIDE SEQUENCE [LARGE SCALE GENOMIC DNA]</scope>
    <source>
        <strain evidence="3 4">C51</strain>
    </source>
</reference>
<sequence>MALPAFVESKDIRWIIKVIQKINQFSERDTCLITFFFASALTTLEINRIQIKDVLYKNGEVRKKFEVKGEMSRTAYITKRMKPALKTYLDWRAKHKLCLGNNPDQYLGLDPDECVFLTKDAHPFSIVHKKTLQGNDTYSCDALNRHIKKLLKDGGIEEPSILSGRRTYAINLQRKGFDVSHIHAMLGNKTVETTQKLLSTDPINMAWIAEQAF</sequence>
<dbReference type="InterPro" id="IPR002104">
    <property type="entry name" value="Integrase_catalytic"/>
</dbReference>
<dbReference type="SUPFAM" id="SSF56349">
    <property type="entry name" value="DNA breaking-rejoining enzymes"/>
    <property type="match status" value="1"/>
</dbReference>
<keyword evidence="4" id="KW-1185">Reference proteome</keyword>
<dbReference type="EMBL" id="QZEI01000009">
    <property type="protein sequence ID" value="RLV60969.1"/>
    <property type="molecule type" value="Genomic_DNA"/>
</dbReference>
<proteinExistence type="predicted"/>
<dbReference type="GO" id="GO:0015074">
    <property type="term" value="P:DNA integration"/>
    <property type="evidence" value="ECO:0007669"/>
    <property type="project" value="InterPro"/>
</dbReference>
<evidence type="ECO:0000313" key="3">
    <source>
        <dbReference type="EMBL" id="RLV60969.1"/>
    </source>
</evidence>
<gene>
    <name evidence="3" type="ORF">D5018_03770</name>
</gene>
<evidence type="ECO:0000259" key="2">
    <source>
        <dbReference type="PROSITE" id="PS51898"/>
    </source>
</evidence>
<dbReference type="CDD" id="cd00397">
    <property type="entry name" value="DNA_BRE_C"/>
    <property type="match status" value="1"/>
</dbReference>
<dbReference type="InterPro" id="IPR013762">
    <property type="entry name" value="Integrase-like_cat_sf"/>
</dbReference>
<dbReference type="InterPro" id="IPR011010">
    <property type="entry name" value="DNA_brk_join_enz"/>
</dbReference>
<name>A0A3L8Q1U4_9GAMM</name>
<accession>A0A3L8Q1U4</accession>
<dbReference type="RefSeq" id="WP_121837654.1">
    <property type="nucleotide sequence ID" value="NZ_ML014758.1"/>
</dbReference>
<protein>
    <submittedName>
        <fullName evidence="3">Site-specific integrase</fullName>
    </submittedName>
</protein>
<dbReference type="GO" id="GO:0006310">
    <property type="term" value="P:DNA recombination"/>
    <property type="evidence" value="ECO:0007669"/>
    <property type="project" value="UniProtKB-KW"/>
</dbReference>
<comment type="caution">
    <text evidence="3">The sequence shown here is derived from an EMBL/GenBank/DDBJ whole genome shotgun (WGS) entry which is preliminary data.</text>
</comment>
<organism evidence="3 4">
    <name type="scientific">Parashewanella curva</name>
    <dbReference type="NCBI Taxonomy" id="2338552"/>
    <lineage>
        <taxon>Bacteria</taxon>
        <taxon>Pseudomonadati</taxon>
        <taxon>Pseudomonadota</taxon>
        <taxon>Gammaproteobacteria</taxon>
        <taxon>Alteromonadales</taxon>
        <taxon>Shewanellaceae</taxon>
        <taxon>Parashewanella</taxon>
    </lineage>
</organism>
<dbReference type="PROSITE" id="PS51898">
    <property type="entry name" value="TYR_RECOMBINASE"/>
    <property type="match status" value="1"/>
</dbReference>
<dbReference type="Gene3D" id="1.10.443.10">
    <property type="entry name" value="Intergrase catalytic core"/>
    <property type="match status" value="1"/>
</dbReference>
<evidence type="ECO:0000313" key="4">
    <source>
        <dbReference type="Proteomes" id="UP000281474"/>
    </source>
</evidence>
<dbReference type="Proteomes" id="UP000281474">
    <property type="component" value="Unassembled WGS sequence"/>
</dbReference>
<dbReference type="GO" id="GO:0003677">
    <property type="term" value="F:DNA binding"/>
    <property type="evidence" value="ECO:0007669"/>
    <property type="project" value="InterPro"/>
</dbReference>
<dbReference type="AlphaFoldDB" id="A0A3L8Q1U4"/>
<dbReference type="Pfam" id="PF00589">
    <property type="entry name" value="Phage_integrase"/>
    <property type="match status" value="1"/>
</dbReference>
<keyword evidence="1" id="KW-0233">DNA recombination</keyword>
<feature type="domain" description="Tyr recombinase" evidence="2">
    <location>
        <begin position="2"/>
        <end position="210"/>
    </location>
</feature>
<dbReference type="OrthoDB" id="305957at2"/>
<evidence type="ECO:0000256" key="1">
    <source>
        <dbReference type="ARBA" id="ARBA00023172"/>
    </source>
</evidence>